<dbReference type="PANTHER" id="PTHR46696:SF1">
    <property type="entry name" value="CYTOCHROME P450 YJIB-RELATED"/>
    <property type="match status" value="1"/>
</dbReference>
<evidence type="ECO:0000256" key="2">
    <source>
        <dbReference type="ARBA" id="ARBA00022617"/>
    </source>
</evidence>
<dbReference type="Gene3D" id="1.10.630.10">
    <property type="entry name" value="Cytochrome P450"/>
    <property type="match status" value="1"/>
</dbReference>
<dbReference type="InterPro" id="IPR001128">
    <property type="entry name" value="Cyt_P450"/>
</dbReference>
<dbReference type="EC" id="1.14.-.-" evidence="8"/>
<dbReference type="FunFam" id="1.10.630.10:FF:000018">
    <property type="entry name" value="Cytochrome P450 monooxygenase"/>
    <property type="match status" value="1"/>
</dbReference>
<sequence>MSSPVASAVPPLPVAPPPGCPFELPAGLDALHAEAPLSRVSLDDGSEAWLVTGHAEARAVLGDHRRFSSVPATPGFPTSGMVGGSTTDTNIVSLGFIRMDPPEHTRLRRMLTGEFMVRRVEALRPRIEELAEGLCDAMERAGRPVDLVSAMALPLPSSVIGLLLGIPEEDHPRFRDITARMNSRECSPAELAGVLNELAAYLDELVTAKEHDPGEDLLSRLVVEQVRSGELSRHELLAIAAVLLIGGFETTANMIGLSALTLMRDPETAERLRQDPALIRGAVEELLRLHSIIRNGPRRAVTEDVEIGGRRLRAGEGVIIAIPAVNRDPREFGNPDVLDIGRPNAARHVAFGFGVHQCVGQTLARVELQIAVATLLRRFPTMRPAVPLEQLPFRVDMTIYGLHALPVTW</sequence>
<dbReference type="PRINTS" id="PR00385">
    <property type="entry name" value="P450"/>
</dbReference>
<evidence type="ECO:0000256" key="7">
    <source>
        <dbReference type="RuleBase" id="RU000461"/>
    </source>
</evidence>
<dbReference type="RefSeq" id="WP_198042757.1">
    <property type="nucleotide sequence ID" value="NZ_CP016076.1"/>
</dbReference>
<dbReference type="GO" id="GO:0020037">
    <property type="term" value="F:heme binding"/>
    <property type="evidence" value="ECO:0007669"/>
    <property type="project" value="InterPro"/>
</dbReference>
<gene>
    <name evidence="8" type="ORF">UA74_17450</name>
</gene>
<evidence type="ECO:0000256" key="3">
    <source>
        <dbReference type="ARBA" id="ARBA00022723"/>
    </source>
</evidence>
<evidence type="ECO:0000256" key="1">
    <source>
        <dbReference type="ARBA" id="ARBA00010617"/>
    </source>
</evidence>
<dbReference type="InterPro" id="IPR036396">
    <property type="entry name" value="Cyt_P450_sf"/>
</dbReference>
<keyword evidence="6 7" id="KW-0503">Monooxygenase</keyword>
<keyword evidence="3 7" id="KW-0479">Metal-binding</keyword>
<dbReference type="Pfam" id="PF00067">
    <property type="entry name" value="p450"/>
    <property type="match status" value="1"/>
</dbReference>
<comment type="similarity">
    <text evidence="1 7">Belongs to the cytochrome P450 family.</text>
</comment>
<dbReference type="PROSITE" id="PS00086">
    <property type="entry name" value="CYTOCHROME_P450"/>
    <property type="match status" value="1"/>
</dbReference>
<dbReference type="InterPro" id="IPR017972">
    <property type="entry name" value="Cyt_P450_CS"/>
</dbReference>
<proteinExistence type="inferred from homology"/>
<dbReference type="GO" id="GO:0016705">
    <property type="term" value="F:oxidoreductase activity, acting on paired donors, with incorporation or reduction of molecular oxygen"/>
    <property type="evidence" value="ECO:0007669"/>
    <property type="project" value="InterPro"/>
</dbReference>
<dbReference type="PRINTS" id="PR00359">
    <property type="entry name" value="BP450"/>
</dbReference>
<evidence type="ECO:0000256" key="6">
    <source>
        <dbReference type="ARBA" id="ARBA00023033"/>
    </source>
</evidence>
<dbReference type="PANTHER" id="PTHR46696">
    <property type="entry name" value="P450, PUTATIVE (EUROFUNG)-RELATED"/>
    <property type="match status" value="1"/>
</dbReference>
<accession>A0AAC9PSW2</accession>
<keyword evidence="5 7" id="KW-0408">Iron</keyword>
<dbReference type="Proteomes" id="UP000185511">
    <property type="component" value="Chromosome"/>
</dbReference>
<dbReference type="InterPro" id="IPR002397">
    <property type="entry name" value="Cyt_P450_B"/>
</dbReference>
<keyword evidence="4 7" id="KW-0560">Oxidoreductase</keyword>
<dbReference type="AlphaFoldDB" id="A0AAC9PSW2"/>
<protein>
    <submittedName>
        <fullName evidence="8">Cytochrome P450</fullName>
        <ecNumber evidence="8">1.14.-.-</ecNumber>
    </submittedName>
</protein>
<evidence type="ECO:0000256" key="4">
    <source>
        <dbReference type="ARBA" id="ARBA00023002"/>
    </source>
</evidence>
<dbReference type="CDD" id="cd11030">
    <property type="entry name" value="CYP105-like"/>
    <property type="match status" value="1"/>
</dbReference>
<dbReference type="KEGG" id="acad:UA74_17450"/>
<name>A0AAC9PSW2_9PSEU</name>
<dbReference type="EMBL" id="CP016076">
    <property type="protein sequence ID" value="APU15518.1"/>
    <property type="molecule type" value="Genomic_DNA"/>
</dbReference>
<evidence type="ECO:0000313" key="8">
    <source>
        <dbReference type="EMBL" id="APU15518.1"/>
    </source>
</evidence>
<dbReference type="GO" id="GO:0004497">
    <property type="term" value="F:monooxygenase activity"/>
    <property type="evidence" value="ECO:0007669"/>
    <property type="project" value="UniProtKB-KW"/>
</dbReference>
<evidence type="ECO:0000313" key="9">
    <source>
        <dbReference type="Proteomes" id="UP000185511"/>
    </source>
</evidence>
<reference evidence="9" key="1">
    <citation type="submission" date="2016-06" db="EMBL/GenBank/DDBJ databases">
        <title>Complete genome sequence of Actinoalloteichus fjordicus DSM 46855 (=ADI127-17), type strain of the new species Actinoalloteichus fjordicus.</title>
        <authorList>
            <person name="Ruckert C."/>
            <person name="Nouioui I."/>
            <person name="Willmese J."/>
            <person name="van Wezel G."/>
            <person name="Klenk H.-P."/>
            <person name="Kalinowski J."/>
            <person name="Zotchev S.B."/>
        </authorList>
    </citation>
    <scope>NUCLEOTIDE SEQUENCE [LARGE SCALE GENOMIC DNA]</scope>
    <source>
        <strain evidence="9">ADI127-7</strain>
    </source>
</reference>
<organism evidence="8 9">
    <name type="scientific">Actinoalloteichus fjordicus</name>
    <dbReference type="NCBI Taxonomy" id="1612552"/>
    <lineage>
        <taxon>Bacteria</taxon>
        <taxon>Bacillati</taxon>
        <taxon>Actinomycetota</taxon>
        <taxon>Actinomycetes</taxon>
        <taxon>Pseudonocardiales</taxon>
        <taxon>Pseudonocardiaceae</taxon>
        <taxon>Actinoalloteichus</taxon>
    </lineage>
</organism>
<keyword evidence="9" id="KW-1185">Reference proteome</keyword>
<dbReference type="SUPFAM" id="SSF48264">
    <property type="entry name" value="Cytochrome P450"/>
    <property type="match status" value="1"/>
</dbReference>
<evidence type="ECO:0000256" key="5">
    <source>
        <dbReference type="ARBA" id="ARBA00023004"/>
    </source>
</evidence>
<dbReference type="GO" id="GO:0005506">
    <property type="term" value="F:iron ion binding"/>
    <property type="evidence" value="ECO:0007669"/>
    <property type="project" value="InterPro"/>
</dbReference>
<keyword evidence="2 7" id="KW-0349">Heme</keyword>